<comment type="caution">
    <text evidence="1">The sequence shown here is derived from an EMBL/GenBank/DDBJ whole genome shotgun (WGS) entry which is preliminary data.</text>
</comment>
<keyword evidence="2" id="KW-1185">Reference proteome</keyword>
<sequence length="183" mass="20573">MTTSVSMDNALVRDENALSNYDMALSLLENNPPENRLDVSMSYSQYQQLEESWSQIKSAKGITEDQRYPYLSYNSLFQIATVVTVPRDLHEVAASELREQIMQSIKAYLSLHNPDAIGTIVDSGSVKAKPQWEQSDGVFKYISTDFGLAIMVAIEVGYSESYAALNRDKNLWLDGHHVKVCVL</sequence>
<evidence type="ECO:0000313" key="1">
    <source>
        <dbReference type="EMBL" id="KAK9233742.1"/>
    </source>
</evidence>
<protein>
    <submittedName>
        <fullName evidence="1">Uncharacterized protein</fullName>
    </submittedName>
</protein>
<feature type="non-terminal residue" evidence="1">
    <location>
        <position position="183"/>
    </location>
</feature>
<dbReference type="Proteomes" id="UP001433508">
    <property type="component" value="Unassembled WGS sequence"/>
</dbReference>
<dbReference type="EMBL" id="MU971630">
    <property type="protein sequence ID" value="KAK9233742.1"/>
    <property type="molecule type" value="Genomic_DNA"/>
</dbReference>
<reference evidence="2" key="1">
    <citation type="journal article" date="2024" name="Front. Bioeng. Biotechnol.">
        <title>Genome-scale model development and genomic sequencing of the oleaginous clade Lipomyces.</title>
        <authorList>
            <person name="Czajka J.J."/>
            <person name="Han Y."/>
            <person name="Kim J."/>
            <person name="Mondo S.J."/>
            <person name="Hofstad B.A."/>
            <person name="Robles A."/>
            <person name="Haridas S."/>
            <person name="Riley R."/>
            <person name="LaButti K."/>
            <person name="Pangilinan J."/>
            <person name="Andreopoulos W."/>
            <person name="Lipzen A."/>
            <person name="Yan J."/>
            <person name="Wang M."/>
            <person name="Ng V."/>
            <person name="Grigoriev I.V."/>
            <person name="Spatafora J.W."/>
            <person name="Magnuson J.K."/>
            <person name="Baker S.E."/>
            <person name="Pomraning K.R."/>
        </authorList>
    </citation>
    <scope>NUCLEOTIDE SEQUENCE [LARGE SCALE GENOMIC DNA]</scope>
    <source>
        <strain evidence="2">CBS 7786</strain>
    </source>
</reference>
<accession>A0ACC3SQ21</accession>
<evidence type="ECO:0000313" key="2">
    <source>
        <dbReference type="Proteomes" id="UP001433508"/>
    </source>
</evidence>
<proteinExistence type="predicted"/>
<organism evidence="1 2">
    <name type="scientific">Lipomyces kononenkoae</name>
    <name type="common">Yeast</name>
    <dbReference type="NCBI Taxonomy" id="34357"/>
    <lineage>
        <taxon>Eukaryota</taxon>
        <taxon>Fungi</taxon>
        <taxon>Dikarya</taxon>
        <taxon>Ascomycota</taxon>
        <taxon>Saccharomycotina</taxon>
        <taxon>Lipomycetes</taxon>
        <taxon>Lipomycetales</taxon>
        <taxon>Lipomycetaceae</taxon>
        <taxon>Lipomyces</taxon>
    </lineage>
</organism>
<name>A0ACC3SQ21_LIPKO</name>
<gene>
    <name evidence="1" type="ORF">V1525DRAFT_460014</name>
</gene>